<name>A0A178Y6Y9_SINSA</name>
<sequence>MDLKIAARMTAVIAIGAGLTATLMAMSQRQGPEETPVFRSLDPGGVPENEARRELIRCRDLSAEALKDKACLKVWLESRRRFLKPSQSGQPAAPGAGADQSVKP</sequence>
<proteinExistence type="predicted"/>
<dbReference type="RefSeq" id="WP_066876308.1">
    <property type="nucleotide sequence ID" value="NZ_LNQB01000081.1"/>
</dbReference>
<evidence type="ECO:0000313" key="2">
    <source>
        <dbReference type="EMBL" id="OAP43104.1"/>
    </source>
</evidence>
<dbReference type="NCBIfam" id="TIGR04360">
    <property type="entry name" value="other_trbK"/>
    <property type="match status" value="1"/>
</dbReference>
<dbReference type="AlphaFoldDB" id="A0A178Y6Y9"/>
<feature type="region of interest" description="Disordered" evidence="1">
    <location>
        <begin position="83"/>
        <end position="104"/>
    </location>
</feature>
<dbReference type="STRING" id="36856.ATB98_15815"/>
<dbReference type="InterPro" id="IPR027587">
    <property type="entry name" value="TrbK"/>
</dbReference>
<protein>
    <recommendedName>
        <fullName evidence="4">Conjugal transfer protein TrbK</fullName>
    </recommendedName>
</protein>
<feature type="compositionally biased region" description="Low complexity" evidence="1">
    <location>
        <begin position="85"/>
        <end position="104"/>
    </location>
</feature>
<reference evidence="2 3" key="1">
    <citation type="submission" date="2015-11" db="EMBL/GenBank/DDBJ databases">
        <title>Ensifer anhuiense sp. nov., an effective nitrogen fixation bacterium with Glycine soja.</title>
        <authorList>
            <person name="Yan H."/>
            <person name="Chen W."/>
        </authorList>
    </citation>
    <scope>NUCLEOTIDE SEQUENCE [LARGE SCALE GENOMIC DNA]</scope>
    <source>
        <strain evidence="2 3">LMG 7837</strain>
    </source>
</reference>
<evidence type="ECO:0000313" key="3">
    <source>
        <dbReference type="Proteomes" id="UP000078507"/>
    </source>
</evidence>
<organism evidence="2 3">
    <name type="scientific">Sinorhizobium saheli</name>
    <dbReference type="NCBI Taxonomy" id="36856"/>
    <lineage>
        <taxon>Bacteria</taxon>
        <taxon>Pseudomonadati</taxon>
        <taxon>Pseudomonadota</taxon>
        <taxon>Alphaproteobacteria</taxon>
        <taxon>Hyphomicrobiales</taxon>
        <taxon>Rhizobiaceae</taxon>
        <taxon>Sinorhizobium/Ensifer group</taxon>
        <taxon>Sinorhizobium</taxon>
    </lineage>
</organism>
<comment type="caution">
    <text evidence="2">The sequence shown here is derived from an EMBL/GenBank/DDBJ whole genome shotgun (WGS) entry which is preliminary data.</text>
</comment>
<dbReference type="EMBL" id="LNQB01000081">
    <property type="protein sequence ID" value="OAP43104.1"/>
    <property type="molecule type" value="Genomic_DNA"/>
</dbReference>
<evidence type="ECO:0008006" key="4">
    <source>
        <dbReference type="Google" id="ProtNLM"/>
    </source>
</evidence>
<evidence type="ECO:0000256" key="1">
    <source>
        <dbReference type="SAM" id="MobiDB-lite"/>
    </source>
</evidence>
<accession>A0A178Y6Y9</accession>
<dbReference type="Proteomes" id="UP000078507">
    <property type="component" value="Unassembled WGS sequence"/>
</dbReference>
<keyword evidence="3" id="KW-1185">Reference proteome</keyword>
<dbReference type="Pfam" id="PF20084">
    <property type="entry name" value="TrbK"/>
    <property type="match status" value="1"/>
</dbReference>
<dbReference type="OrthoDB" id="9815800at2"/>
<gene>
    <name evidence="2" type="ORF">ATB98_15815</name>
</gene>